<dbReference type="EMBL" id="JARBDR010000328">
    <property type="protein sequence ID" value="KAJ8316450.1"/>
    <property type="molecule type" value="Genomic_DNA"/>
</dbReference>
<sequence>MQSLICKETIYLRGVLSSVVSMFDSLRSGLFDKLRKKLHVFSDTPPGAISAVVFYKSVVLGKAELATSGGHIVPRLALCADKGSIHMLEKKYKRIGILQNRTSGHMSVQTAIRLT</sequence>
<evidence type="ECO:0000313" key="2">
    <source>
        <dbReference type="Proteomes" id="UP001217089"/>
    </source>
</evidence>
<name>A0ABQ9FJI7_TEGGR</name>
<evidence type="ECO:0000313" key="1">
    <source>
        <dbReference type="EMBL" id="KAJ8316450.1"/>
    </source>
</evidence>
<gene>
    <name evidence="1" type="ORF">KUTeg_006464</name>
</gene>
<organism evidence="1 2">
    <name type="scientific">Tegillarca granosa</name>
    <name type="common">Malaysian cockle</name>
    <name type="synonym">Anadara granosa</name>
    <dbReference type="NCBI Taxonomy" id="220873"/>
    <lineage>
        <taxon>Eukaryota</taxon>
        <taxon>Metazoa</taxon>
        <taxon>Spiralia</taxon>
        <taxon>Lophotrochozoa</taxon>
        <taxon>Mollusca</taxon>
        <taxon>Bivalvia</taxon>
        <taxon>Autobranchia</taxon>
        <taxon>Pteriomorphia</taxon>
        <taxon>Arcoida</taxon>
        <taxon>Arcoidea</taxon>
        <taxon>Arcidae</taxon>
        <taxon>Tegillarca</taxon>
    </lineage>
</organism>
<keyword evidence="2" id="KW-1185">Reference proteome</keyword>
<dbReference type="Proteomes" id="UP001217089">
    <property type="component" value="Unassembled WGS sequence"/>
</dbReference>
<proteinExistence type="predicted"/>
<comment type="caution">
    <text evidence="1">The sequence shown here is derived from an EMBL/GenBank/DDBJ whole genome shotgun (WGS) entry which is preliminary data.</text>
</comment>
<reference evidence="1 2" key="1">
    <citation type="submission" date="2022-12" db="EMBL/GenBank/DDBJ databases">
        <title>Chromosome-level genome of Tegillarca granosa.</title>
        <authorList>
            <person name="Kim J."/>
        </authorList>
    </citation>
    <scope>NUCLEOTIDE SEQUENCE [LARGE SCALE GENOMIC DNA]</scope>
    <source>
        <strain evidence="1">Teg-2019</strain>
        <tissue evidence="1">Adductor muscle</tissue>
    </source>
</reference>
<protein>
    <submittedName>
        <fullName evidence="1">Uncharacterized protein</fullName>
    </submittedName>
</protein>
<accession>A0ABQ9FJI7</accession>